<evidence type="ECO:0000256" key="3">
    <source>
        <dbReference type="ARBA" id="ARBA00023237"/>
    </source>
</evidence>
<dbReference type="InterPro" id="IPR006665">
    <property type="entry name" value="OmpA-like"/>
</dbReference>
<organism evidence="7 8">
    <name type="scientific">Sandaracinus amylolyticus</name>
    <dbReference type="NCBI Taxonomy" id="927083"/>
    <lineage>
        <taxon>Bacteria</taxon>
        <taxon>Pseudomonadati</taxon>
        <taxon>Myxococcota</taxon>
        <taxon>Polyangia</taxon>
        <taxon>Polyangiales</taxon>
        <taxon>Sandaracinaceae</taxon>
        <taxon>Sandaracinus</taxon>
    </lineage>
</organism>
<dbReference type="STRING" id="927083.DB32_003798"/>
<dbReference type="SUPFAM" id="SSF103647">
    <property type="entry name" value="TSP type-3 repeat"/>
    <property type="match status" value="1"/>
</dbReference>
<dbReference type="GO" id="GO:0009279">
    <property type="term" value="C:cell outer membrane"/>
    <property type="evidence" value="ECO:0007669"/>
    <property type="project" value="UniProtKB-SubCell"/>
</dbReference>
<keyword evidence="7" id="KW-0969">Cilium</keyword>
<dbReference type="InterPro" id="IPR036737">
    <property type="entry name" value="OmpA-like_sf"/>
</dbReference>
<dbReference type="PRINTS" id="PR01021">
    <property type="entry name" value="OMPADOMAIN"/>
</dbReference>
<keyword evidence="7" id="KW-0282">Flagellum</keyword>
<dbReference type="Gene3D" id="3.30.1330.60">
    <property type="entry name" value="OmpA-like domain"/>
    <property type="match status" value="1"/>
</dbReference>
<keyword evidence="2 4" id="KW-0472">Membrane</keyword>
<dbReference type="KEGG" id="samy:DB32_003798"/>
<feature type="domain" description="OmpA-like" evidence="6">
    <location>
        <begin position="299"/>
        <end position="417"/>
    </location>
</feature>
<evidence type="ECO:0000256" key="5">
    <source>
        <dbReference type="SAM" id="MobiDB-lite"/>
    </source>
</evidence>
<sequence length="425" mass="47151">MLLAIALVASLARTARADEPVLLGVEGGVTIPLASPQSERFGPGGTLALALHTPVNEWLIPTFRLRGLLLSDGPPPADTSLRDPGVGAAYALTIGLRLRPEGWFSSDLQRARGAWIEIDAGGVLTGDIVRPGFEVGLGWDFEIDDVRLGPLARFQHVMHFDDPLDDRPAYLLTVGMEWVFFDRRVPPPPPEVPPRGDRDRDGLYDDEDGCPDEPEDDDDFEDEDGCPELDNDRDGFPDASDPCPIEPEDLDGFEDEGCPELDNDRDGFLDPRDACPNEAEVVNGVDDDDGCPDEGLIQMIDDRIVLEETVLFDFQRARVKHSAQPVLAAIVELYRQHPEWMRVRVEGHADTRGDAEYNQELSERRAEHVRDELVELGMPSEIIEVVGYGTQRPRDTRDTEEAHARNRRVEFVVVARSGPPEGETP</sequence>
<dbReference type="Pfam" id="PF00691">
    <property type="entry name" value="OmpA"/>
    <property type="match status" value="1"/>
</dbReference>
<evidence type="ECO:0000256" key="1">
    <source>
        <dbReference type="ARBA" id="ARBA00004442"/>
    </source>
</evidence>
<keyword evidence="7" id="KW-0966">Cell projection</keyword>
<feature type="region of interest" description="Disordered" evidence="5">
    <location>
        <begin position="182"/>
        <end position="256"/>
    </location>
</feature>
<dbReference type="OrthoDB" id="5482786at2"/>
<dbReference type="PROSITE" id="PS51123">
    <property type="entry name" value="OMPA_2"/>
    <property type="match status" value="1"/>
</dbReference>
<dbReference type="EMBL" id="CP011125">
    <property type="protein sequence ID" value="AKF06649.1"/>
    <property type="molecule type" value="Genomic_DNA"/>
</dbReference>
<feature type="compositionally biased region" description="Acidic residues" evidence="5">
    <location>
        <begin position="204"/>
        <end position="229"/>
    </location>
</feature>
<evidence type="ECO:0000256" key="4">
    <source>
        <dbReference type="PROSITE-ProRule" id="PRU00473"/>
    </source>
</evidence>
<dbReference type="InterPro" id="IPR006664">
    <property type="entry name" value="OMP_bac"/>
</dbReference>
<dbReference type="PANTHER" id="PTHR30329">
    <property type="entry name" value="STATOR ELEMENT OF FLAGELLAR MOTOR COMPLEX"/>
    <property type="match status" value="1"/>
</dbReference>
<dbReference type="PRINTS" id="PR01023">
    <property type="entry name" value="NAFLGMOTY"/>
</dbReference>
<dbReference type="InterPro" id="IPR050330">
    <property type="entry name" value="Bact_OuterMem_StrucFunc"/>
</dbReference>
<dbReference type="GO" id="GO:0005509">
    <property type="term" value="F:calcium ion binding"/>
    <property type="evidence" value="ECO:0007669"/>
    <property type="project" value="InterPro"/>
</dbReference>
<dbReference type="CDD" id="cd07185">
    <property type="entry name" value="OmpA_C-like"/>
    <property type="match status" value="1"/>
</dbReference>
<dbReference type="SUPFAM" id="SSF103088">
    <property type="entry name" value="OmpA-like"/>
    <property type="match status" value="1"/>
</dbReference>
<dbReference type="AlphaFoldDB" id="A0A0F6SFB4"/>
<name>A0A0F6SFB4_9BACT</name>
<keyword evidence="3" id="KW-0998">Cell outer membrane</keyword>
<feature type="compositionally biased region" description="Basic and acidic residues" evidence="5">
    <location>
        <begin position="194"/>
        <end position="203"/>
    </location>
</feature>
<dbReference type="PANTHER" id="PTHR30329:SF21">
    <property type="entry name" value="LIPOPROTEIN YIAD-RELATED"/>
    <property type="match status" value="1"/>
</dbReference>
<dbReference type="InterPro" id="IPR028974">
    <property type="entry name" value="TSP_type-3_rpt"/>
</dbReference>
<dbReference type="Proteomes" id="UP000034883">
    <property type="component" value="Chromosome"/>
</dbReference>
<proteinExistence type="predicted"/>
<evidence type="ECO:0000313" key="7">
    <source>
        <dbReference type="EMBL" id="AKF06649.1"/>
    </source>
</evidence>
<protein>
    <submittedName>
        <fullName evidence="7">Flagellar motor rotation protein MotB</fullName>
    </submittedName>
</protein>
<gene>
    <name evidence="7" type="ORF">DB32_003798</name>
</gene>
<accession>A0A0F6SFB4</accession>
<evidence type="ECO:0000313" key="8">
    <source>
        <dbReference type="Proteomes" id="UP000034883"/>
    </source>
</evidence>
<comment type="subcellular location">
    <subcellularLocation>
        <location evidence="1">Cell outer membrane</location>
    </subcellularLocation>
</comment>
<dbReference type="RefSeq" id="WP_053233803.1">
    <property type="nucleotide sequence ID" value="NZ_CP011125.1"/>
</dbReference>
<keyword evidence="8" id="KW-1185">Reference proteome</keyword>
<feature type="compositionally biased region" description="Acidic residues" evidence="5">
    <location>
        <begin position="246"/>
        <end position="256"/>
    </location>
</feature>
<evidence type="ECO:0000259" key="6">
    <source>
        <dbReference type="PROSITE" id="PS51123"/>
    </source>
</evidence>
<reference evidence="7 8" key="1">
    <citation type="submission" date="2015-03" db="EMBL/GenBank/DDBJ databases">
        <title>Genome assembly of Sandaracinus amylolyticus DSM 53668.</title>
        <authorList>
            <person name="Sharma G."/>
            <person name="Subramanian S."/>
        </authorList>
    </citation>
    <scope>NUCLEOTIDE SEQUENCE [LARGE SCALE GENOMIC DNA]</scope>
    <source>
        <strain evidence="7 8">DSM 53668</strain>
    </source>
</reference>
<evidence type="ECO:0000256" key="2">
    <source>
        <dbReference type="ARBA" id="ARBA00023136"/>
    </source>
</evidence>